<evidence type="ECO:0000313" key="1">
    <source>
        <dbReference type="EMBL" id="KAF6053061.1"/>
    </source>
</evidence>
<proteinExistence type="predicted"/>
<dbReference type="Pfam" id="PF12658">
    <property type="entry name" value="Ten1"/>
    <property type="match status" value="1"/>
</dbReference>
<protein>
    <submittedName>
        <fullName evidence="1">Telomere capping, CST complex subunit family protein</fullName>
    </submittedName>
</protein>
<comment type="caution">
    <text evidence="1">The sequence shown here is derived from an EMBL/GenBank/DDBJ whole genome shotgun (WGS) entry which is preliminary data.</text>
</comment>
<sequence>MTQIVVSPNLLPELVQKASAHAPKHIRMFCQIINYDANTFNLTVGKIPMLANIDTKSVDVNVKGLLQTQISALNFDVGSIIEIDGFYNGKSIEPLSISELNWSDVTLEKLQVLEYMCEMKVM</sequence>
<accession>A0A8X7NPK9</accession>
<gene>
    <name evidence="1" type="ORF">FOB60_003317</name>
</gene>
<dbReference type="GO" id="GO:1990879">
    <property type="term" value="C:CST complex"/>
    <property type="evidence" value="ECO:0007669"/>
    <property type="project" value="InterPro"/>
</dbReference>
<dbReference type="AlphaFoldDB" id="A0A8X7NPK9"/>
<dbReference type="InterPro" id="IPR024222">
    <property type="entry name" value="Ten1_fungal"/>
</dbReference>
<dbReference type="Gene3D" id="2.40.50.140">
    <property type="entry name" value="Nucleic acid-binding proteins"/>
    <property type="match status" value="1"/>
</dbReference>
<dbReference type="OrthoDB" id="4022411at2759"/>
<name>A0A8X7NPK9_CANPA</name>
<organism evidence="1 2">
    <name type="scientific">Candida parapsilosis</name>
    <name type="common">Yeast</name>
    <dbReference type="NCBI Taxonomy" id="5480"/>
    <lineage>
        <taxon>Eukaryota</taxon>
        <taxon>Fungi</taxon>
        <taxon>Dikarya</taxon>
        <taxon>Ascomycota</taxon>
        <taxon>Saccharomycotina</taxon>
        <taxon>Pichiomycetes</taxon>
        <taxon>Debaryomycetaceae</taxon>
        <taxon>Candida/Lodderomyces clade</taxon>
        <taxon>Candida</taxon>
    </lineage>
</organism>
<dbReference type="Proteomes" id="UP000590412">
    <property type="component" value="Unassembled WGS sequence"/>
</dbReference>
<dbReference type="InterPro" id="IPR012340">
    <property type="entry name" value="NA-bd_OB-fold"/>
</dbReference>
<dbReference type="GO" id="GO:0043047">
    <property type="term" value="F:single-stranded telomeric DNA binding"/>
    <property type="evidence" value="ECO:0007669"/>
    <property type="project" value="InterPro"/>
</dbReference>
<dbReference type="GO" id="GO:0016233">
    <property type="term" value="P:telomere capping"/>
    <property type="evidence" value="ECO:0007669"/>
    <property type="project" value="InterPro"/>
</dbReference>
<reference evidence="1" key="1">
    <citation type="submission" date="2020-03" db="EMBL/GenBank/DDBJ databases">
        <title>FDA dAtabase for Regulatory Grade micrObial Sequences (FDA-ARGOS): Supporting development and validation of Infectious Disease Dx tests.</title>
        <authorList>
            <person name="Campos J."/>
            <person name="Goldberg B."/>
            <person name="Tallon L."/>
            <person name="Sadzewicz L."/>
            <person name="Vavikolanu K."/>
            <person name="Mehta A."/>
            <person name="Aluvathingal J."/>
            <person name="Nadendla S."/>
            <person name="Nandy P."/>
            <person name="Geyer C."/>
            <person name="Yan Y."/>
            <person name="Sichtig H."/>
        </authorList>
    </citation>
    <scope>NUCLEOTIDE SEQUENCE [LARGE SCALE GENOMIC DNA]</scope>
    <source>
        <strain evidence="1">FDAARGOS_652</strain>
    </source>
</reference>
<evidence type="ECO:0000313" key="2">
    <source>
        <dbReference type="Proteomes" id="UP000590412"/>
    </source>
</evidence>
<dbReference type="EMBL" id="JABWAB010000004">
    <property type="protein sequence ID" value="KAF6053061.1"/>
    <property type="molecule type" value="Genomic_DNA"/>
</dbReference>